<reference evidence="2 3" key="1">
    <citation type="journal article" date="2019" name="Nat. Microbiol.">
        <title>Mediterranean grassland soil C-N compound turnover is dependent on rainfall and depth, and is mediated by genomically divergent microorganisms.</title>
        <authorList>
            <person name="Diamond S."/>
            <person name="Andeer P.F."/>
            <person name="Li Z."/>
            <person name="Crits-Christoph A."/>
            <person name="Burstein D."/>
            <person name="Anantharaman K."/>
            <person name="Lane K.R."/>
            <person name="Thomas B.C."/>
            <person name="Pan C."/>
            <person name="Northen T.R."/>
            <person name="Banfield J.F."/>
        </authorList>
    </citation>
    <scope>NUCLEOTIDE SEQUENCE [LARGE SCALE GENOMIC DNA]</scope>
    <source>
        <strain evidence="2">NP_6</strain>
    </source>
</reference>
<evidence type="ECO:0000256" key="1">
    <source>
        <dbReference type="SAM" id="Phobius"/>
    </source>
</evidence>
<comment type="caution">
    <text evidence="2">The sequence shown here is derived from an EMBL/GenBank/DDBJ whole genome shotgun (WGS) entry which is preliminary data.</text>
</comment>
<evidence type="ECO:0000313" key="2">
    <source>
        <dbReference type="EMBL" id="TMI84677.1"/>
    </source>
</evidence>
<protein>
    <submittedName>
        <fullName evidence="2">Uncharacterized protein</fullName>
    </submittedName>
</protein>
<accession>A0A537JMA7</accession>
<keyword evidence="1" id="KW-0812">Transmembrane</keyword>
<feature type="transmembrane region" description="Helical" evidence="1">
    <location>
        <begin position="37"/>
        <end position="58"/>
    </location>
</feature>
<dbReference type="EMBL" id="VBAN01000050">
    <property type="protein sequence ID" value="TMI84677.1"/>
    <property type="molecule type" value="Genomic_DNA"/>
</dbReference>
<keyword evidence="1" id="KW-1133">Transmembrane helix</keyword>
<evidence type="ECO:0000313" key="3">
    <source>
        <dbReference type="Proteomes" id="UP000318093"/>
    </source>
</evidence>
<proteinExistence type="predicted"/>
<dbReference type="Proteomes" id="UP000318093">
    <property type="component" value="Unassembled WGS sequence"/>
</dbReference>
<sequence>MSSLRAGTCRYEQEGWIMQTLRSQPARTLRAGLTKRIVLGLLLAFFAIVAGWALSPMIGADQATLDFMYQP</sequence>
<name>A0A537JMA7_9BACT</name>
<dbReference type="AlphaFoldDB" id="A0A537JMA7"/>
<gene>
    <name evidence="2" type="ORF">E6H03_01570</name>
</gene>
<organism evidence="2 3">
    <name type="scientific">Candidatus Segetimicrobium genomatis</name>
    <dbReference type="NCBI Taxonomy" id="2569760"/>
    <lineage>
        <taxon>Bacteria</taxon>
        <taxon>Bacillati</taxon>
        <taxon>Candidatus Sysuimicrobiota</taxon>
        <taxon>Candidatus Sysuimicrobiia</taxon>
        <taxon>Candidatus Sysuimicrobiales</taxon>
        <taxon>Candidatus Segetimicrobiaceae</taxon>
        <taxon>Candidatus Segetimicrobium</taxon>
    </lineage>
</organism>
<keyword evidence="1" id="KW-0472">Membrane</keyword>